<dbReference type="EMBL" id="UZAG01003379">
    <property type="protein sequence ID" value="VDO15253.1"/>
    <property type="molecule type" value="Genomic_DNA"/>
</dbReference>
<reference evidence="3" key="1">
    <citation type="submission" date="2017-02" db="UniProtKB">
        <authorList>
            <consortium name="WormBaseParasite"/>
        </authorList>
    </citation>
    <scope>IDENTIFICATION</scope>
</reference>
<proteinExistence type="predicted"/>
<protein>
    <submittedName>
        <fullName evidence="1 3">Uncharacterized protein</fullName>
    </submittedName>
</protein>
<evidence type="ECO:0000313" key="3">
    <source>
        <dbReference type="WBParaSite" id="BTMF_0000437101-mRNA-1"/>
    </source>
</evidence>
<dbReference type="AlphaFoldDB" id="A0A0R3QDD5"/>
<evidence type="ECO:0000313" key="2">
    <source>
        <dbReference type="Proteomes" id="UP000280834"/>
    </source>
</evidence>
<sequence length="80" mass="8419">MKINEFQFGQRKSSDAILNPSAALEATALATTNAAKDCAQASTSGESQKFSPIQTNPVQQFGSLIGNNPTIATSDTLLFL</sequence>
<name>A0A0R3QDD5_9BILA</name>
<dbReference type="Proteomes" id="UP000280834">
    <property type="component" value="Unassembled WGS sequence"/>
</dbReference>
<dbReference type="WBParaSite" id="BTMF_0000437101-mRNA-1">
    <property type="protein sequence ID" value="BTMF_0000437101-mRNA-1"/>
    <property type="gene ID" value="BTMF_0000437101"/>
</dbReference>
<evidence type="ECO:0000313" key="1">
    <source>
        <dbReference type="EMBL" id="VDO15253.1"/>
    </source>
</evidence>
<accession>A0A0R3QDD5</accession>
<keyword evidence="2" id="KW-1185">Reference proteome</keyword>
<reference evidence="1 2" key="2">
    <citation type="submission" date="2018-11" db="EMBL/GenBank/DDBJ databases">
        <authorList>
            <consortium name="Pathogen Informatics"/>
        </authorList>
    </citation>
    <scope>NUCLEOTIDE SEQUENCE [LARGE SCALE GENOMIC DNA]</scope>
</reference>
<gene>
    <name evidence="1" type="ORF">BTMF_LOCUS3665</name>
</gene>
<organism evidence="3">
    <name type="scientific">Brugia timori</name>
    <dbReference type="NCBI Taxonomy" id="42155"/>
    <lineage>
        <taxon>Eukaryota</taxon>
        <taxon>Metazoa</taxon>
        <taxon>Ecdysozoa</taxon>
        <taxon>Nematoda</taxon>
        <taxon>Chromadorea</taxon>
        <taxon>Rhabditida</taxon>
        <taxon>Spirurina</taxon>
        <taxon>Spiruromorpha</taxon>
        <taxon>Filarioidea</taxon>
        <taxon>Onchocercidae</taxon>
        <taxon>Brugia</taxon>
    </lineage>
</organism>